<dbReference type="InterPro" id="IPR024952">
    <property type="entry name" value="LPP20-like_dom"/>
</dbReference>
<accession>A0ABS5H8L8</accession>
<evidence type="ECO:0000313" key="3">
    <source>
        <dbReference type="Proteomes" id="UP000679722"/>
    </source>
</evidence>
<dbReference type="PROSITE" id="PS51257">
    <property type="entry name" value="PROKAR_LIPOPROTEIN"/>
    <property type="match status" value="1"/>
</dbReference>
<sequence length="342" mass="37346">MTHRTLLTPLYWLATAGVVLSLSGCLVLSASSEESAQAAPDWVAAPPKSSRYLYGVGSAPRIENLALAFTQAEQNGNVQIAQQLRTQVSQINTQNTQVRTDQGNEQVSKIETAYTQVATSAIELEQATNEQRYAGENYVYALQSIDRSRIVAKLTSAISDTDARIRQLANSLTTSLGQVPVTQDWQTYMSLLPHFAQRKAYQNELSLYSTAEVTAGKPTIDVQNIEQQLNRALSVYGFDVSNTDQADALASALSSFGLTPKSGSIFILNSQTRQHSETQSGRFYVFEEGTLSLTGPDGTRLASWTLSARGIAQNLSSAAEKASEQWANQAAETMFTWLTRLQ</sequence>
<evidence type="ECO:0000259" key="1">
    <source>
        <dbReference type="Pfam" id="PF02169"/>
    </source>
</evidence>
<dbReference type="RefSeq" id="WP_211535061.1">
    <property type="nucleotide sequence ID" value="NZ_JAGSSV010000001.1"/>
</dbReference>
<comment type="caution">
    <text evidence="2">The sequence shown here is derived from an EMBL/GenBank/DDBJ whole genome shotgun (WGS) entry which is preliminary data.</text>
</comment>
<gene>
    <name evidence="2" type="ORF">J9B83_02105</name>
</gene>
<dbReference type="EMBL" id="JAGSSV010000001">
    <property type="protein sequence ID" value="MBR7887718.1"/>
    <property type="molecule type" value="Genomic_DNA"/>
</dbReference>
<reference evidence="2 3" key="1">
    <citation type="submission" date="2021-04" db="EMBL/GenBank/DDBJ databases">
        <authorList>
            <person name="Sun C."/>
        </authorList>
    </citation>
    <scope>NUCLEOTIDE SEQUENCE [LARGE SCALE GENOMIC DNA]</scope>
    <source>
        <strain evidence="2 3">A79</strain>
    </source>
</reference>
<reference evidence="3" key="2">
    <citation type="submission" date="2023-07" db="EMBL/GenBank/DDBJ databases">
        <title>Marinomonas vulgaris A79, complete genome.</title>
        <authorList>
            <person name="Ying J.-J."/>
        </authorList>
    </citation>
    <scope>NUCLEOTIDE SEQUENCE [LARGE SCALE GENOMIC DNA]</scope>
    <source>
        <strain evidence="3">A79</strain>
    </source>
</reference>
<name>A0ABS5H8L8_9GAMM</name>
<keyword evidence="3" id="KW-1185">Reference proteome</keyword>
<proteinExistence type="predicted"/>
<dbReference type="Gene3D" id="3.10.28.20">
    <property type="entry name" value="Acetamidase/Formamidase-like domains"/>
    <property type="match status" value="1"/>
</dbReference>
<evidence type="ECO:0000313" key="2">
    <source>
        <dbReference type="EMBL" id="MBR7887718.1"/>
    </source>
</evidence>
<dbReference type="Proteomes" id="UP000679722">
    <property type="component" value="Unassembled WGS sequence"/>
</dbReference>
<feature type="domain" description="Lipoprotein LPP20-like" evidence="1">
    <location>
        <begin position="40"/>
        <end position="120"/>
    </location>
</feature>
<organism evidence="2 3">
    <name type="scientific">Marinomonas vulgaris</name>
    <dbReference type="NCBI Taxonomy" id="2823372"/>
    <lineage>
        <taxon>Bacteria</taxon>
        <taxon>Pseudomonadati</taxon>
        <taxon>Pseudomonadota</taxon>
        <taxon>Gammaproteobacteria</taxon>
        <taxon>Oceanospirillales</taxon>
        <taxon>Oceanospirillaceae</taxon>
        <taxon>Marinomonas</taxon>
    </lineage>
</organism>
<protein>
    <submittedName>
        <fullName evidence="2">LPP20 family lipoprotein</fullName>
    </submittedName>
</protein>
<keyword evidence="2" id="KW-0449">Lipoprotein</keyword>
<dbReference type="Pfam" id="PF02169">
    <property type="entry name" value="LPP20"/>
    <property type="match status" value="1"/>
</dbReference>